<dbReference type="AlphaFoldDB" id="A0A1J4KGG1"/>
<accession>A0A1J4KGG1</accession>
<dbReference type="RefSeq" id="XP_068363274.1">
    <property type="nucleotide sequence ID" value="XM_068501536.1"/>
</dbReference>
<dbReference type="EMBL" id="MLAK01000620">
    <property type="protein sequence ID" value="OHT10138.1"/>
    <property type="molecule type" value="Genomic_DNA"/>
</dbReference>
<gene>
    <name evidence="1" type="ORF">TRFO_20682</name>
</gene>
<evidence type="ECO:0000313" key="2">
    <source>
        <dbReference type="Proteomes" id="UP000179807"/>
    </source>
</evidence>
<name>A0A1J4KGG1_9EUKA</name>
<dbReference type="Proteomes" id="UP000179807">
    <property type="component" value="Unassembled WGS sequence"/>
</dbReference>
<dbReference type="GeneID" id="94836240"/>
<organism evidence="1 2">
    <name type="scientific">Tritrichomonas foetus</name>
    <dbReference type="NCBI Taxonomy" id="1144522"/>
    <lineage>
        <taxon>Eukaryota</taxon>
        <taxon>Metamonada</taxon>
        <taxon>Parabasalia</taxon>
        <taxon>Tritrichomonadida</taxon>
        <taxon>Tritrichomonadidae</taxon>
        <taxon>Tritrichomonas</taxon>
    </lineage>
</organism>
<protein>
    <submittedName>
        <fullName evidence="1">Uncharacterized protein</fullName>
    </submittedName>
</protein>
<proteinExistence type="predicted"/>
<dbReference type="VEuPathDB" id="TrichDB:TRFO_20682"/>
<reference evidence="1" key="1">
    <citation type="submission" date="2016-10" db="EMBL/GenBank/DDBJ databases">
        <authorList>
            <person name="Benchimol M."/>
            <person name="Almeida L.G."/>
            <person name="Vasconcelos A.T."/>
            <person name="Perreira-Neves A."/>
            <person name="Rosa I.A."/>
            <person name="Tasca T."/>
            <person name="Bogo M.R."/>
            <person name="de Souza W."/>
        </authorList>
    </citation>
    <scope>NUCLEOTIDE SEQUENCE [LARGE SCALE GENOMIC DNA]</scope>
    <source>
        <strain evidence="1">K</strain>
    </source>
</reference>
<keyword evidence="2" id="KW-1185">Reference proteome</keyword>
<evidence type="ECO:0000313" key="1">
    <source>
        <dbReference type="EMBL" id="OHT10138.1"/>
    </source>
</evidence>
<sequence>MRILKFLSNVNNYNNVIVCAFDNGCFIERPENFQHQCLFLMHDATERSNLMGNITEKTQFVSDHASKFLSLILKNEQKLSDIFPSFQIKYHMENSVISHILDFSKPSSNVSYHFPKCVMVERKKLFFENTRKLLFLEFEENDKVSLDFCKNFFHPESILKVDNFVLFKYDAKYRISVDLITELRNKEADGSVQELTNEGLINKYPSLYNQENLHTEYM</sequence>
<comment type="caution">
    <text evidence="1">The sequence shown here is derived from an EMBL/GenBank/DDBJ whole genome shotgun (WGS) entry which is preliminary data.</text>
</comment>